<evidence type="ECO:0000313" key="31">
    <source>
        <dbReference type="Proteomes" id="UP000008810"/>
    </source>
</evidence>
<evidence type="ECO:0000256" key="28">
    <source>
        <dbReference type="SAM" id="SignalP"/>
    </source>
</evidence>
<keyword evidence="15" id="KW-0472">Membrane</keyword>
<evidence type="ECO:0000256" key="16">
    <source>
        <dbReference type="ARBA" id="ARBA00023166"/>
    </source>
</evidence>
<evidence type="ECO:0000256" key="22">
    <source>
        <dbReference type="ARBA" id="ARBA00042983"/>
    </source>
</evidence>
<organism evidence="29">
    <name type="scientific">Brachypodium distachyon</name>
    <name type="common">Purple false brome</name>
    <name type="synonym">Trachynia distachya</name>
    <dbReference type="NCBI Taxonomy" id="15368"/>
    <lineage>
        <taxon>Eukaryota</taxon>
        <taxon>Viridiplantae</taxon>
        <taxon>Streptophyta</taxon>
        <taxon>Embryophyta</taxon>
        <taxon>Tracheophyta</taxon>
        <taxon>Spermatophyta</taxon>
        <taxon>Magnoliopsida</taxon>
        <taxon>Liliopsida</taxon>
        <taxon>Poales</taxon>
        <taxon>Poaceae</taxon>
        <taxon>BOP clade</taxon>
        <taxon>Pooideae</taxon>
        <taxon>Stipodae</taxon>
        <taxon>Brachypodieae</taxon>
        <taxon>Brachypodium</taxon>
    </lineage>
</organism>
<feature type="binding site" description="axial binding residue" evidence="26">
    <location>
        <position position="487"/>
    </location>
    <ligand>
        <name>heme</name>
        <dbReference type="ChEBI" id="CHEBI:30413"/>
    </ligand>
    <ligandPart>
        <name>Fe</name>
        <dbReference type="ChEBI" id="CHEBI:18248"/>
    </ligandPart>
</feature>
<keyword evidence="10 27" id="KW-0560">Oxidoreductase</keyword>
<keyword evidence="31" id="KW-1185">Reference proteome</keyword>
<evidence type="ECO:0000256" key="25">
    <source>
        <dbReference type="ARBA" id="ARBA00072797"/>
    </source>
</evidence>
<evidence type="ECO:0000256" key="7">
    <source>
        <dbReference type="ARBA" id="ARBA00022679"/>
    </source>
</evidence>
<dbReference type="InterPro" id="IPR017972">
    <property type="entry name" value="Cyt_P450_CS"/>
</dbReference>
<dbReference type="GO" id="GO:0008168">
    <property type="term" value="F:methyltransferase activity"/>
    <property type="evidence" value="ECO:0007669"/>
    <property type="project" value="UniProtKB-KW"/>
</dbReference>
<evidence type="ECO:0000256" key="26">
    <source>
        <dbReference type="PIRSR" id="PIRSR602403-1"/>
    </source>
</evidence>
<evidence type="ECO:0000256" key="6">
    <source>
        <dbReference type="ARBA" id="ARBA00022617"/>
    </source>
</evidence>
<dbReference type="GO" id="GO:0016491">
    <property type="term" value="F:oxidoreductase activity"/>
    <property type="evidence" value="ECO:0000318"/>
    <property type="project" value="GO_Central"/>
</dbReference>
<keyword evidence="11 26" id="KW-0408">Iron</keyword>
<dbReference type="Proteomes" id="UP000008810">
    <property type="component" value="Chromosome 1"/>
</dbReference>
<dbReference type="EC" id="1.14.14.154" evidence="19"/>
<evidence type="ECO:0000256" key="24">
    <source>
        <dbReference type="ARBA" id="ARBA00058467"/>
    </source>
</evidence>
<dbReference type="AlphaFoldDB" id="A0A2K2DKW2"/>
<dbReference type="EnsemblPlants" id="PNT74914">
    <property type="protein sequence ID" value="PNT74914"/>
    <property type="gene ID" value="BRADI_1g24340v3"/>
</dbReference>
<evidence type="ECO:0000256" key="17">
    <source>
        <dbReference type="ARBA" id="ARBA00023221"/>
    </source>
</evidence>
<evidence type="ECO:0000313" key="29">
    <source>
        <dbReference type="EMBL" id="PNT74914.1"/>
    </source>
</evidence>
<dbReference type="GO" id="GO:0016020">
    <property type="term" value="C:membrane"/>
    <property type="evidence" value="ECO:0007669"/>
    <property type="project" value="UniProtKB-SubCell"/>
</dbReference>
<accession>A0A2K2DKW2</accession>
<keyword evidence="4" id="KW-0444">Lipid biosynthesis</keyword>
<dbReference type="Gramene" id="PNT74914">
    <property type="protein sequence ID" value="PNT74914"/>
    <property type="gene ID" value="BRADI_1g24340v3"/>
</dbReference>
<keyword evidence="5" id="KW-0489">Methyltransferase</keyword>
<keyword evidence="12" id="KW-0756">Sterol biosynthesis</keyword>
<sequence>MMAFSRFAGRFPRSISTAALLLCLVVPPSPGISETDEEYSSALLWIASMESTTVIWLVYVSIFITIVWTKIARGTTASTPTTKRSLPPPPMAAGAPLLGILPALVMKGPLQAIHDAYKTMGSVFTVRLLHLQVTFLVGPEVSSHFYHGLDSEMSQDEVSKFTIPTFGPGVAFDVDLATRREQIRFFGDAMKPAKLRTYAPLMAHEVEEYFTKWGQSGTVDLKHELEHLVTLVASRCLFGDEVRGKMFGEVATHLRELNDGMRLVTILFPHLPTPAHRRRDRARARLGEIFSGIVRSREAARRGGRSSYDDILQSLIDSRYKDGRATTETEVVGMLVSALFAGQHTSSSTATWTGARLLSPDNAAHLLAAVEEQERIMGRHGPDPGHMGYEALQEMDALHRCMKETLRLHPPALTLLRLARRGFVVRSKEGEEYEVPAGRTVASPLVIHNRLPGLYRDPDRFDPGRFGGPDKGASLAYTAFGGGRHACVGEAFAYMQIKAIWSHLLRNFEMEMVSPFPETDWNVVMPGPKGKVMVSYKRRRMAAAA</sequence>
<dbReference type="InterPro" id="IPR050529">
    <property type="entry name" value="CYP450_sterol_14alpha_dmase"/>
</dbReference>
<dbReference type="InterPro" id="IPR001128">
    <property type="entry name" value="Cyt_P450"/>
</dbReference>
<keyword evidence="17" id="KW-0753">Steroid metabolism</keyword>
<feature type="chain" id="PRO_5043158729" description="Obtusifoliol 14-alpha demethylase" evidence="28">
    <location>
        <begin position="32"/>
        <end position="545"/>
    </location>
</feature>
<dbReference type="STRING" id="15368.A0A2K2DKW2"/>
<evidence type="ECO:0000256" key="8">
    <source>
        <dbReference type="ARBA" id="ARBA00022723"/>
    </source>
</evidence>
<gene>
    <name evidence="30" type="primary">LOC100830263</name>
    <name evidence="29" type="ORF">BRADI_1g24340v3</name>
</gene>
<comment type="catalytic activity">
    <reaction evidence="23">
        <text>a 14alpha-methyl steroid + 3 reduced [NADPH--hemoprotein reductase] + 3 O2 = a Delta(14) steroid + formate + 3 oxidized [NADPH--hemoprotein reductase] + 4 H2O + 4 H(+)</text>
        <dbReference type="Rhea" id="RHEA:54028"/>
        <dbReference type="Rhea" id="RHEA-COMP:11964"/>
        <dbReference type="Rhea" id="RHEA-COMP:11965"/>
        <dbReference type="ChEBI" id="CHEBI:15377"/>
        <dbReference type="ChEBI" id="CHEBI:15378"/>
        <dbReference type="ChEBI" id="CHEBI:15379"/>
        <dbReference type="ChEBI" id="CHEBI:15740"/>
        <dbReference type="ChEBI" id="CHEBI:57618"/>
        <dbReference type="ChEBI" id="CHEBI:58210"/>
        <dbReference type="ChEBI" id="CHEBI:138029"/>
        <dbReference type="ChEBI" id="CHEBI:138031"/>
        <dbReference type="EC" id="1.14.14.154"/>
    </reaction>
</comment>
<evidence type="ECO:0000256" key="11">
    <source>
        <dbReference type="ARBA" id="ARBA00023004"/>
    </source>
</evidence>
<evidence type="ECO:0000256" key="5">
    <source>
        <dbReference type="ARBA" id="ARBA00022603"/>
    </source>
</evidence>
<dbReference type="FunCoup" id="A0A2K2DKW2">
    <property type="interactions" value="712"/>
</dbReference>
<dbReference type="GO" id="GO:0016126">
    <property type="term" value="P:sterol biosynthetic process"/>
    <property type="evidence" value="ECO:0000318"/>
    <property type="project" value="GO_Central"/>
</dbReference>
<comment type="function">
    <text evidence="24">Catalyzes the 14-alpha demethylation of obtusifoliol to 4 alpha-methyl-5 alpha-ergosta-8,14,24(28)-trien-3 beta-ol.</text>
</comment>
<keyword evidence="6 26" id="KW-0349">Heme</keyword>
<evidence type="ECO:0000256" key="21">
    <source>
        <dbReference type="ARBA" id="ARBA00042513"/>
    </source>
</evidence>
<keyword evidence="13 27" id="KW-0503">Monooxygenase</keyword>
<keyword evidence="14" id="KW-0443">Lipid metabolism</keyword>
<dbReference type="PROSITE" id="PS00086">
    <property type="entry name" value="CYTOCHROME_P450"/>
    <property type="match status" value="1"/>
</dbReference>
<evidence type="ECO:0000256" key="15">
    <source>
        <dbReference type="ARBA" id="ARBA00023136"/>
    </source>
</evidence>
<evidence type="ECO:0000256" key="23">
    <source>
        <dbReference type="ARBA" id="ARBA00051013"/>
    </source>
</evidence>
<dbReference type="PRINTS" id="PR00385">
    <property type="entry name" value="P450"/>
</dbReference>
<dbReference type="OrthoDB" id="1055148at2759"/>
<reference evidence="29" key="2">
    <citation type="submission" date="2017-06" db="EMBL/GenBank/DDBJ databases">
        <title>WGS assembly of Brachypodium distachyon.</title>
        <authorList>
            <consortium name="The International Brachypodium Initiative"/>
            <person name="Lucas S."/>
            <person name="Harmon-Smith M."/>
            <person name="Lail K."/>
            <person name="Tice H."/>
            <person name="Grimwood J."/>
            <person name="Bruce D."/>
            <person name="Barry K."/>
            <person name="Shu S."/>
            <person name="Lindquist E."/>
            <person name="Wang M."/>
            <person name="Pitluck S."/>
            <person name="Vogel J.P."/>
            <person name="Garvin D.F."/>
            <person name="Mockler T.C."/>
            <person name="Schmutz J."/>
            <person name="Rokhsar D."/>
            <person name="Bevan M.W."/>
        </authorList>
    </citation>
    <scope>NUCLEOTIDE SEQUENCE</scope>
    <source>
        <strain evidence="29">Bd21</strain>
    </source>
</reference>
<proteinExistence type="inferred from homology"/>
<dbReference type="GO" id="GO:0032259">
    <property type="term" value="P:methylation"/>
    <property type="evidence" value="ECO:0007669"/>
    <property type="project" value="UniProtKB-KW"/>
</dbReference>
<evidence type="ECO:0000256" key="27">
    <source>
        <dbReference type="RuleBase" id="RU000461"/>
    </source>
</evidence>
<dbReference type="PRINTS" id="PR00465">
    <property type="entry name" value="EP450IV"/>
</dbReference>
<reference evidence="30" key="3">
    <citation type="submission" date="2018-08" db="UniProtKB">
        <authorList>
            <consortium name="EnsemblPlants"/>
        </authorList>
    </citation>
    <scope>IDENTIFICATION</scope>
    <source>
        <strain evidence="30">cv. Bd21</strain>
    </source>
</reference>
<keyword evidence="8 26" id="KW-0479">Metal-binding</keyword>
<evidence type="ECO:0000256" key="13">
    <source>
        <dbReference type="ARBA" id="ARBA00023033"/>
    </source>
</evidence>
<evidence type="ECO:0000313" key="30">
    <source>
        <dbReference type="EnsemblPlants" id="PNT74914"/>
    </source>
</evidence>
<evidence type="ECO:0000256" key="9">
    <source>
        <dbReference type="ARBA" id="ARBA00022955"/>
    </source>
</evidence>
<dbReference type="Gene3D" id="1.10.630.10">
    <property type="entry name" value="Cytochrome P450"/>
    <property type="match status" value="1"/>
</dbReference>
<keyword evidence="28" id="KW-0732">Signal</keyword>
<feature type="signal peptide" evidence="28">
    <location>
        <begin position="1"/>
        <end position="31"/>
    </location>
</feature>
<dbReference type="GO" id="GO:0020037">
    <property type="term" value="F:heme binding"/>
    <property type="evidence" value="ECO:0007669"/>
    <property type="project" value="InterPro"/>
</dbReference>
<evidence type="ECO:0000256" key="12">
    <source>
        <dbReference type="ARBA" id="ARBA00023011"/>
    </source>
</evidence>
<keyword evidence="16" id="KW-1207">Sterol metabolism</keyword>
<evidence type="ECO:0000256" key="1">
    <source>
        <dbReference type="ARBA" id="ARBA00001971"/>
    </source>
</evidence>
<comment type="subcellular location">
    <subcellularLocation>
        <location evidence="2">Membrane</location>
        <topology evidence="2">Single-pass membrane protein</topology>
    </subcellularLocation>
</comment>
<reference evidence="29 30" key="1">
    <citation type="journal article" date="2010" name="Nature">
        <title>Genome sequencing and analysis of the model grass Brachypodium distachyon.</title>
        <authorList>
            <consortium name="International Brachypodium Initiative"/>
        </authorList>
    </citation>
    <scope>NUCLEOTIDE SEQUENCE [LARGE SCALE GENOMIC DNA]</scope>
    <source>
        <strain evidence="29 30">Bd21</strain>
    </source>
</reference>
<evidence type="ECO:0000256" key="18">
    <source>
        <dbReference type="ARBA" id="ARBA00037887"/>
    </source>
</evidence>
<keyword evidence="9" id="KW-0752">Steroid biosynthesis</keyword>
<evidence type="ECO:0000256" key="2">
    <source>
        <dbReference type="ARBA" id="ARBA00004167"/>
    </source>
</evidence>
<evidence type="ECO:0000256" key="14">
    <source>
        <dbReference type="ARBA" id="ARBA00023098"/>
    </source>
</evidence>
<comment type="cofactor">
    <cofactor evidence="1 26">
        <name>heme</name>
        <dbReference type="ChEBI" id="CHEBI:30413"/>
    </cofactor>
</comment>
<evidence type="ECO:0000256" key="20">
    <source>
        <dbReference type="ARBA" id="ARBA00042370"/>
    </source>
</evidence>
<dbReference type="SUPFAM" id="SSF48264">
    <property type="entry name" value="Cytochrome P450"/>
    <property type="match status" value="1"/>
</dbReference>
<dbReference type="PANTHER" id="PTHR24304">
    <property type="entry name" value="CYTOCHROME P450 FAMILY 7"/>
    <property type="match status" value="1"/>
</dbReference>
<dbReference type="Pfam" id="PF00067">
    <property type="entry name" value="p450"/>
    <property type="match status" value="1"/>
</dbReference>
<dbReference type="PANTHER" id="PTHR24304:SF2">
    <property type="entry name" value="24-HYDROXYCHOLESTEROL 7-ALPHA-HYDROXYLASE"/>
    <property type="match status" value="1"/>
</dbReference>
<dbReference type="InterPro" id="IPR036396">
    <property type="entry name" value="Cyt_P450_sf"/>
</dbReference>
<name>A0A2K2DKW2_BRADI</name>
<dbReference type="GeneID" id="100830263"/>
<dbReference type="ExpressionAtlas" id="A0A2K2DKW2">
    <property type="expression patterns" value="differential"/>
</dbReference>
<dbReference type="InterPro" id="IPR002403">
    <property type="entry name" value="Cyt_P450_E_grp-IV"/>
</dbReference>
<dbReference type="RefSeq" id="XP_010236823.1">
    <property type="nucleotide sequence ID" value="XM_010238521.3"/>
</dbReference>
<keyword evidence="7" id="KW-0808">Transferase</keyword>
<evidence type="ECO:0000256" key="10">
    <source>
        <dbReference type="ARBA" id="ARBA00023002"/>
    </source>
</evidence>
<dbReference type="FunFam" id="1.10.630.10:FF:000028">
    <property type="entry name" value="Cytochrome p450 51g1"/>
    <property type="match status" value="1"/>
</dbReference>
<evidence type="ECO:0000256" key="19">
    <source>
        <dbReference type="ARBA" id="ARBA00038974"/>
    </source>
</evidence>
<dbReference type="CDD" id="cd11042">
    <property type="entry name" value="CYP51-like"/>
    <property type="match status" value="1"/>
</dbReference>
<protein>
    <recommendedName>
        <fullName evidence="25">Obtusifoliol 14-alpha demethylase</fullName>
        <ecNumber evidence="19">1.14.14.154</ecNumber>
    </recommendedName>
    <alternativeName>
        <fullName evidence="20">CYPLI</fullName>
    </alternativeName>
    <alternativeName>
        <fullName evidence="22">Cytochrome P450 51</fullName>
    </alternativeName>
    <alternativeName>
        <fullName evidence="21">Cytochrome P450-LIA1</fullName>
    </alternativeName>
</protein>
<evidence type="ECO:0000256" key="4">
    <source>
        <dbReference type="ARBA" id="ARBA00022516"/>
    </source>
</evidence>
<dbReference type="GO" id="GO:0008398">
    <property type="term" value="F:sterol 14-demethylase activity"/>
    <property type="evidence" value="ECO:0007669"/>
    <property type="project" value="UniProtKB-EC"/>
</dbReference>
<comment type="similarity">
    <text evidence="3 27">Belongs to the cytochrome P450 family.</text>
</comment>
<dbReference type="EMBL" id="CM000880">
    <property type="protein sequence ID" value="PNT74914.1"/>
    <property type="molecule type" value="Genomic_DNA"/>
</dbReference>
<dbReference type="GO" id="GO:0005506">
    <property type="term" value="F:iron ion binding"/>
    <property type="evidence" value="ECO:0007669"/>
    <property type="project" value="InterPro"/>
</dbReference>
<comment type="pathway">
    <text evidence="18">Steroid biosynthesis; zymosterol biosynthesis; zymosterol from lanosterol: step 1/6.</text>
</comment>
<evidence type="ECO:0000256" key="3">
    <source>
        <dbReference type="ARBA" id="ARBA00010617"/>
    </source>
</evidence>